<accession>A0AB34HE34</accession>
<proteinExistence type="predicted"/>
<organism evidence="2 3">
    <name type="scientific">Eschrichtius robustus</name>
    <name type="common">California gray whale</name>
    <name type="synonym">Eschrichtius gibbosus</name>
    <dbReference type="NCBI Taxonomy" id="9764"/>
    <lineage>
        <taxon>Eukaryota</taxon>
        <taxon>Metazoa</taxon>
        <taxon>Chordata</taxon>
        <taxon>Craniata</taxon>
        <taxon>Vertebrata</taxon>
        <taxon>Euteleostomi</taxon>
        <taxon>Mammalia</taxon>
        <taxon>Eutheria</taxon>
        <taxon>Laurasiatheria</taxon>
        <taxon>Artiodactyla</taxon>
        <taxon>Whippomorpha</taxon>
        <taxon>Cetacea</taxon>
        <taxon>Mysticeti</taxon>
        <taxon>Eschrichtiidae</taxon>
        <taxon>Eschrichtius</taxon>
    </lineage>
</organism>
<comment type="caution">
    <text evidence="2">The sequence shown here is derived from an EMBL/GenBank/DDBJ whole genome shotgun (WGS) entry which is preliminary data.</text>
</comment>
<feature type="region of interest" description="Disordered" evidence="1">
    <location>
        <begin position="99"/>
        <end position="133"/>
    </location>
</feature>
<feature type="compositionally biased region" description="Polar residues" evidence="1">
    <location>
        <begin position="99"/>
        <end position="112"/>
    </location>
</feature>
<feature type="compositionally biased region" description="Basic residues" evidence="1">
    <location>
        <begin position="120"/>
        <end position="133"/>
    </location>
</feature>
<gene>
    <name evidence="2" type="ORF">J1605_022035</name>
</gene>
<dbReference type="AlphaFoldDB" id="A0AB34HE34"/>
<reference evidence="2 3" key="1">
    <citation type="submission" date="2022-11" db="EMBL/GenBank/DDBJ databases">
        <title>Whole genome sequence of Eschrichtius robustus ER-17-0199.</title>
        <authorList>
            <person name="Bruniche-Olsen A."/>
            <person name="Black A.N."/>
            <person name="Fields C.J."/>
            <person name="Walden K."/>
            <person name="Dewoody J.A."/>
        </authorList>
    </citation>
    <scope>NUCLEOTIDE SEQUENCE [LARGE SCALE GENOMIC DNA]</scope>
    <source>
        <strain evidence="2">ER-17-0199</strain>
        <tissue evidence="2">Blubber</tissue>
    </source>
</reference>
<protein>
    <recommendedName>
        <fullName evidence="4">Max-interacting protein 1</fullName>
    </recommendedName>
</protein>
<evidence type="ECO:0000256" key="1">
    <source>
        <dbReference type="SAM" id="MobiDB-lite"/>
    </source>
</evidence>
<dbReference type="Proteomes" id="UP001159641">
    <property type="component" value="Unassembled WGS sequence"/>
</dbReference>
<feature type="compositionally biased region" description="Low complexity" evidence="1">
    <location>
        <begin position="16"/>
        <end position="28"/>
    </location>
</feature>
<sequence length="213" mass="22589">MGKRGRPRKEARCEGAGLAPAAPPAVTAPQPPAQPEELAGAKLRCPFSDIFNTSENSMEKHINTFLQNVQILLEAASYLEQIEKENKKGCTKQAAGASTASLALRPSHSQTIGDLCSPPRRPHPRSPGRLGRRHLLVYRCRGSGVATSHVSRGPGALGRAAPHRAGQRQRSQAPETVEAKGLPPGPFPEASALQDPERGSGTWAPQSKSTSCA</sequence>
<name>A0AB34HE34_ESCRO</name>
<evidence type="ECO:0000313" key="3">
    <source>
        <dbReference type="Proteomes" id="UP001159641"/>
    </source>
</evidence>
<feature type="region of interest" description="Disordered" evidence="1">
    <location>
        <begin position="1"/>
        <end position="39"/>
    </location>
</feature>
<feature type="compositionally biased region" description="Polar residues" evidence="1">
    <location>
        <begin position="203"/>
        <end position="213"/>
    </location>
</feature>
<dbReference type="EMBL" id="JAIQCJ010001425">
    <property type="protein sequence ID" value="KAJ8789508.1"/>
    <property type="molecule type" value="Genomic_DNA"/>
</dbReference>
<evidence type="ECO:0008006" key="4">
    <source>
        <dbReference type="Google" id="ProtNLM"/>
    </source>
</evidence>
<evidence type="ECO:0000313" key="2">
    <source>
        <dbReference type="EMBL" id="KAJ8789508.1"/>
    </source>
</evidence>
<feature type="region of interest" description="Disordered" evidence="1">
    <location>
        <begin position="145"/>
        <end position="213"/>
    </location>
</feature>
<keyword evidence="3" id="KW-1185">Reference proteome</keyword>